<keyword evidence="6 14" id="KW-0479">Metal-binding</keyword>
<dbReference type="GO" id="GO:0006260">
    <property type="term" value="P:DNA replication"/>
    <property type="evidence" value="ECO:0007669"/>
    <property type="project" value="UniProtKB-KW"/>
</dbReference>
<dbReference type="EC" id="6.5.1.2" evidence="2 14"/>
<evidence type="ECO:0000256" key="1">
    <source>
        <dbReference type="ARBA" id="ARBA00004067"/>
    </source>
</evidence>
<sequence>MTESIASKIATLRQQIQAHNYAYYTLDTPTITDAEYDRQIRSLRELEEQYPQYAATDSPSLTVGGPVLSSFSKVKHEMAMLSLGNVYSEQELDEFIERIQNRLKNTHELTFCVEPKLDGLAISLLYQQGKLVRAATRGDGSIGEDVTYNVKTIKNIPHTLQGSDIPERLEVRGEVIMPIKDFHAFNQQARDSDTKGFVNPRNAAAGSLRQLDSNVTAHRPLAFYSYGIGIMEGGNLAESHYQRLLQLKAWGLPLTAEVTLQNGAKGCISAYHQLLEKRATLPYEIDGIVYKVDAIALQEQLGFVARAPRWATAHKFPAQEEQSQLLDVEFQVGRTGAITPVAILEPVFVGGVTVSRASLHNADEIERLKLKIGNTVIIRRAADVIPQIVKAIPGSGVQKEIIFPVTCPVCDSEIERIEGEAIARCTGGLYCAAQRKEAIKYFASRKAMNIDGLGVKVVEQLVDEQLINNPADLFTLKAEQLMPLERMAAKKVENLLNAIEQCKKTTLAKFILALGIREVGDATAKNLAEHFLTLDAIQKASIEDLERVDDVGEIVAKHIVTFFRQRHNQEVIQALLAAGIHWPEIPAKAQQNVPLAGKTFVLTGTLTQMDRNEAKQALQSLGAKVSGSVSKKTDYVVAGAAAGSKLTKAQELEIPILQETDLLSLLKSYENHS</sequence>
<dbReference type="InterPro" id="IPR001679">
    <property type="entry name" value="DNA_ligase"/>
</dbReference>
<dbReference type="NCBIfam" id="NF005932">
    <property type="entry name" value="PRK07956.1"/>
    <property type="match status" value="1"/>
</dbReference>
<dbReference type="SUPFAM" id="SSF52113">
    <property type="entry name" value="BRCT domain"/>
    <property type="match status" value="1"/>
</dbReference>
<dbReference type="FunFam" id="2.40.50.140:FF:000012">
    <property type="entry name" value="DNA ligase"/>
    <property type="match status" value="1"/>
</dbReference>
<evidence type="ECO:0000256" key="12">
    <source>
        <dbReference type="ARBA" id="ARBA00034005"/>
    </source>
</evidence>
<keyword evidence="7 14" id="KW-0227">DNA damage</keyword>
<dbReference type="PROSITE" id="PS01056">
    <property type="entry name" value="DNA_LIGASE_N2"/>
    <property type="match status" value="1"/>
</dbReference>
<comment type="caution">
    <text evidence="17">The sequence shown here is derived from an EMBL/GenBank/DDBJ whole genome shotgun (WGS) entry which is preliminary data.</text>
</comment>
<evidence type="ECO:0000256" key="15">
    <source>
        <dbReference type="RuleBase" id="RU000618"/>
    </source>
</evidence>
<evidence type="ECO:0000256" key="5">
    <source>
        <dbReference type="ARBA" id="ARBA00022705"/>
    </source>
</evidence>
<comment type="catalytic activity">
    <reaction evidence="12 14 15">
        <text>NAD(+) + (deoxyribonucleotide)n-3'-hydroxyl + 5'-phospho-(deoxyribonucleotide)m = (deoxyribonucleotide)n+m + AMP + beta-nicotinamide D-nucleotide.</text>
        <dbReference type="EC" id="6.5.1.2"/>
    </reaction>
</comment>
<feature type="binding site" evidence="14">
    <location>
        <position position="407"/>
    </location>
    <ligand>
        <name>Zn(2+)</name>
        <dbReference type="ChEBI" id="CHEBI:29105"/>
    </ligand>
</feature>
<evidence type="ECO:0000256" key="6">
    <source>
        <dbReference type="ARBA" id="ARBA00022723"/>
    </source>
</evidence>
<dbReference type="OrthoDB" id="9759736at2"/>
<feature type="binding site" evidence="14">
    <location>
        <position position="137"/>
    </location>
    <ligand>
        <name>NAD(+)</name>
        <dbReference type="ChEBI" id="CHEBI:57540"/>
    </ligand>
</feature>
<dbReference type="Gene3D" id="3.40.50.10190">
    <property type="entry name" value="BRCT domain"/>
    <property type="match status" value="1"/>
</dbReference>
<dbReference type="InterPro" id="IPR003583">
    <property type="entry name" value="Hlx-hairpin-Hlx_DNA-bd_motif"/>
</dbReference>
<evidence type="ECO:0000256" key="2">
    <source>
        <dbReference type="ARBA" id="ARBA00012722"/>
    </source>
</evidence>
<dbReference type="GO" id="GO:0006281">
    <property type="term" value="P:DNA repair"/>
    <property type="evidence" value="ECO:0007669"/>
    <property type="project" value="UniProtKB-KW"/>
</dbReference>
<dbReference type="FunFam" id="1.10.150.20:FF:000007">
    <property type="entry name" value="DNA ligase"/>
    <property type="match status" value="1"/>
</dbReference>
<evidence type="ECO:0000256" key="13">
    <source>
        <dbReference type="ARBA" id="ARBA00060881"/>
    </source>
</evidence>
<dbReference type="InterPro" id="IPR018239">
    <property type="entry name" value="DNA_ligase_AS"/>
</dbReference>
<keyword evidence="17" id="KW-0560">Oxidoreductase</keyword>
<feature type="domain" description="BRCT" evidence="16">
    <location>
        <begin position="590"/>
        <end position="673"/>
    </location>
</feature>
<dbReference type="InterPro" id="IPR013839">
    <property type="entry name" value="DNAligase_adenylation"/>
</dbReference>
<dbReference type="Pfam" id="PF01653">
    <property type="entry name" value="DNA_ligase_aden"/>
    <property type="match status" value="1"/>
</dbReference>
<dbReference type="GO" id="GO:0003677">
    <property type="term" value="F:DNA binding"/>
    <property type="evidence" value="ECO:0007669"/>
    <property type="project" value="InterPro"/>
</dbReference>
<dbReference type="SUPFAM" id="SSF56091">
    <property type="entry name" value="DNA ligase/mRNA capping enzyme, catalytic domain"/>
    <property type="match status" value="1"/>
</dbReference>
<dbReference type="FunFam" id="3.40.50.10190:FF:000054">
    <property type="entry name" value="DNA ligase"/>
    <property type="match status" value="1"/>
</dbReference>
<dbReference type="SMART" id="SM00292">
    <property type="entry name" value="BRCT"/>
    <property type="match status" value="1"/>
</dbReference>
<feature type="binding site" evidence="14">
    <location>
        <begin position="33"/>
        <end position="37"/>
    </location>
    <ligand>
        <name>NAD(+)</name>
        <dbReference type="ChEBI" id="CHEBI:57540"/>
    </ligand>
</feature>
<keyword evidence="17" id="KW-0223">Dioxygenase</keyword>
<dbReference type="PROSITE" id="PS01055">
    <property type="entry name" value="DNA_LIGASE_N1"/>
    <property type="match status" value="1"/>
</dbReference>
<dbReference type="FunFam" id="1.10.150.20:FF:000006">
    <property type="entry name" value="DNA ligase"/>
    <property type="match status" value="1"/>
</dbReference>
<evidence type="ECO:0000313" key="17">
    <source>
        <dbReference type="EMBL" id="OQK17843.1"/>
    </source>
</evidence>
<dbReference type="PANTHER" id="PTHR23389:SF9">
    <property type="entry name" value="DNA LIGASE"/>
    <property type="match status" value="1"/>
</dbReference>
<evidence type="ECO:0000256" key="4">
    <source>
        <dbReference type="ARBA" id="ARBA00022598"/>
    </source>
</evidence>
<dbReference type="GO" id="GO:0046872">
    <property type="term" value="F:metal ion binding"/>
    <property type="evidence" value="ECO:0007669"/>
    <property type="project" value="UniProtKB-KW"/>
</dbReference>
<comment type="similarity">
    <text evidence="13 14">Belongs to the NAD-dependent DNA ligase family. LigA subfamily.</text>
</comment>
<keyword evidence="14" id="KW-0464">Manganese</keyword>
<dbReference type="Gene3D" id="2.40.50.140">
    <property type="entry name" value="Nucleic acid-binding proteins"/>
    <property type="match status" value="1"/>
</dbReference>
<dbReference type="GO" id="GO:0051213">
    <property type="term" value="F:dioxygenase activity"/>
    <property type="evidence" value="ECO:0007669"/>
    <property type="project" value="UniProtKB-KW"/>
</dbReference>
<dbReference type="Proteomes" id="UP000191980">
    <property type="component" value="Unassembled WGS sequence"/>
</dbReference>
<comment type="caution">
    <text evidence="14">Lacks conserved residue(s) required for the propagation of feature annotation.</text>
</comment>
<evidence type="ECO:0000256" key="11">
    <source>
        <dbReference type="ARBA" id="ARBA00023204"/>
    </source>
</evidence>
<dbReference type="PIRSF" id="PIRSF001604">
    <property type="entry name" value="LigA"/>
    <property type="match status" value="1"/>
</dbReference>
<feature type="binding site" evidence="14">
    <location>
        <position position="291"/>
    </location>
    <ligand>
        <name>NAD(+)</name>
        <dbReference type="ChEBI" id="CHEBI:57540"/>
    </ligand>
</feature>
<evidence type="ECO:0000256" key="14">
    <source>
        <dbReference type="HAMAP-Rule" id="MF_01588"/>
    </source>
</evidence>
<keyword evidence="4 14" id="KW-0436">Ligase</keyword>
<dbReference type="SMART" id="SM00278">
    <property type="entry name" value="HhH1"/>
    <property type="match status" value="4"/>
</dbReference>
<dbReference type="RefSeq" id="WP_080522453.1">
    <property type="nucleotide sequence ID" value="NZ_LPUF01000001.1"/>
</dbReference>
<keyword evidence="18" id="KW-1185">Reference proteome</keyword>
<dbReference type="CDD" id="cd17748">
    <property type="entry name" value="BRCT_DNA_ligase_like"/>
    <property type="match status" value="1"/>
</dbReference>
<dbReference type="GO" id="GO:0005829">
    <property type="term" value="C:cytosol"/>
    <property type="evidence" value="ECO:0007669"/>
    <property type="project" value="TreeGrafter"/>
</dbReference>
<gene>
    <name evidence="14 17" type="primary">ligA</name>
    <name evidence="17" type="ORF">AU255_08270</name>
</gene>
<keyword evidence="9 14" id="KW-0460">Magnesium</keyword>
<dbReference type="Pfam" id="PF00533">
    <property type="entry name" value="BRCT"/>
    <property type="match status" value="1"/>
</dbReference>
<feature type="binding site" evidence="14">
    <location>
        <begin position="82"/>
        <end position="83"/>
    </location>
    <ligand>
        <name>NAD(+)</name>
        <dbReference type="ChEBI" id="CHEBI:57540"/>
    </ligand>
</feature>
<comment type="cofactor">
    <cofactor evidence="14">
        <name>Mg(2+)</name>
        <dbReference type="ChEBI" id="CHEBI:18420"/>
    </cofactor>
    <cofactor evidence="14">
        <name>Mn(2+)</name>
        <dbReference type="ChEBI" id="CHEBI:29035"/>
    </cofactor>
</comment>
<evidence type="ECO:0000256" key="9">
    <source>
        <dbReference type="ARBA" id="ARBA00022842"/>
    </source>
</evidence>
<keyword evidence="5 14" id="KW-0235">DNA replication</keyword>
<dbReference type="AlphaFoldDB" id="A0A1V8M974"/>
<dbReference type="InterPro" id="IPR001357">
    <property type="entry name" value="BRCT_dom"/>
</dbReference>
<feature type="binding site" evidence="14">
    <location>
        <position position="315"/>
    </location>
    <ligand>
        <name>NAD(+)</name>
        <dbReference type="ChEBI" id="CHEBI:57540"/>
    </ligand>
</feature>
<evidence type="ECO:0000259" key="16">
    <source>
        <dbReference type="PROSITE" id="PS50172"/>
    </source>
</evidence>
<dbReference type="InterPro" id="IPR010994">
    <property type="entry name" value="RuvA_2-like"/>
</dbReference>
<dbReference type="Pfam" id="PF03119">
    <property type="entry name" value="DNA_ligase_ZBD"/>
    <property type="match status" value="1"/>
</dbReference>
<accession>A0A1V8M974</accession>
<dbReference type="InterPro" id="IPR033136">
    <property type="entry name" value="DNA_ligase_CS"/>
</dbReference>
<dbReference type="Gene3D" id="3.30.470.30">
    <property type="entry name" value="DNA ligase/mRNA capping enzyme"/>
    <property type="match status" value="1"/>
</dbReference>
<evidence type="ECO:0000256" key="10">
    <source>
        <dbReference type="ARBA" id="ARBA00023027"/>
    </source>
</evidence>
<keyword evidence="10 14" id="KW-0520">NAD</keyword>
<dbReference type="EMBL" id="LPUF01000001">
    <property type="protein sequence ID" value="OQK17843.1"/>
    <property type="molecule type" value="Genomic_DNA"/>
</dbReference>
<dbReference type="Pfam" id="PF03120">
    <property type="entry name" value="OB_DNA_ligase"/>
    <property type="match status" value="1"/>
</dbReference>
<dbReference type="Gene3D" id="1.10.287.610">
    <property type="entry name" value="Helix hairpin bin"/>
    <property type="match status" value="1"/>
</dbReference>
<dbReference type="HAMAP" id="MF_01588">
    <property type="entry name" value="DNA_ligase_A"/>
    <property type="match status" value="1"/>
</dbReference>
<dbReference type="SUPFAM" id="SSF50249">
    <property type="entry name" value="Nucleic acid-binding proteins"/>
    <property type="match status" value="1"/>
</dbReference>
<dbReference type="Gene3D" id="1.10.150.20">
    <property type="entry name" value="5' to 3' exonuclease, C-terminal subdomain"/>
    <property type="match status" value="2"/>
</dbReference>
<evidence type="ECO:0000256" key="8">
    <source>
        <dbReference type="ARBA" id="ARBA00022833"/>
    </source>
</evidence>
<keyword evidence="11 14" id="KW-0234">DNA repair</keyword>
<dbReference type="SUPFAM" id="SSF47781">
    <property type="entry name" value="RuvA domain 2-like"/>
    <property type="match status" value="1"/>
</dbReference>
<dbReference type="InterPro" id="IPR004149">
    <property type="entry name" value="Znf_DNAligase_C4"/>
</dbReference>
<proteinExistence type="inferred from homology"/>
<dbReference type="InterPro" id="IPR012340">
    <property type="entry name" value="NA-bd_OB-fold"/>
</dbReference>
<feature type="active site" description="N6-AMP-lysine intermediate" evidence="14">
    <location>
        <position position="116"/>
    </location>
</feature>
<dbReference type="Pfam" id="PF22745">
    <property type="entry name" value="Nlig-Ia"/>
    <property type="match status" value="1"/>
</dbReference>
<protein>
    <recommendedName>
        <fullName evidence="3 14">DNA ligase</fullName>
        <ecNumber evidence="2 14">6.5.1.2</ecNumber>
    </recommendedName>
    <alternativeName>
        <fullName evidence="14">Polydeoxyribonucleotide synthase [NAD(+)]</fullName>
    </alternativeName>
</protein>
<feature type="binding site" evidence="14">
    <location>
        <position position="410"/>
    </location>
    <ligand>
        <name>Zn(2+)</name>
        <dbReference type="ChEBI" id="CHEBI:29105"/>
    </ligand>
</feature>
<feature type="binding site" evidence="14">
    <location>
        <position position="431"/>
    </location>
    <ligand>
        <name>Zn(2+)</name>
        <dbReference type="ChEBI" id="CHEBI:29105"/>
    </ligand>
</feature>
<organism evidence="17 18">
    <name type="scientific">Methyloprofundus sedimenti</name>
    <dbReference type="NCBI Taxonomy" id="1420851"/>
    <lineage>
        <taxon>Bacteria</taxon>
        <taxon>Pseudomonadati</taxon>
        <taxon>Pseudomonadota</taxon>
        <taxon>Gammaproteobacteria</taxon>
        <taxon>Methylococcales</taxon>
        <taxon>Methylococcaceae</taxon>
        <taxon>Methyloprofundus</taxon>
    </lineage>
</organism>
<dbReference type="GO" id="GO:0003911">
    <property type="term" value="F:DNA ligase (NAD+) activity"/>
    <property type="evidence" value="ECO:0007669"/>
    <property type="project" value="UniProtKB-UniRule"/>
</dbReference>
<comment type="function">
    <text evidence="1 14">DNA ligase that catalyzes the formation of phosphodiester linkages between 5'-phosphoryl and 3'-hydroxyl groups in double-stranded DNA using NAD as a coenzyme and as the energy source for the reaction. It is essential for DNA replication and repair of damaged DNA.</text>
</comment>
<reference evidence="17 18" key="1">
    <citation type="submission" date="2015-12" db="EMBL/GenBank/DDBJ databases">
        <authorList>
            <person name="Shamseldin A."/>
            <person name="Moawad H."/>
            <person name="Abd El-Rahim W.M."/>
            <person name="Sadowsky M.J."/>
        </authorList>
    </citation>
    <scope>NUCLEOTIDE SEQUENCE [LARGE SCALE GENOMIC DNA]</scope>
    <source>
        <strain evidence="17 18">WF1</strain>
    </source>
</reference>
<dbReference type="Gene3D" id="6.20.10.30">
    <property type="match status" value="1"/>
</dbReference>
<dbReference type="InterPro" id="IPR013840">
    <property type="entry name" value="DNAligase_N"/>
</dbReference>
<dbReference type="Pfam" id="PF12826">
    <property type="entry name" value="HHH_2"/>
    <property type="match status" value="1"/>
</dbReference>
<evidence type="ECO:0000313" key="18">
    <source>
        <dbReference type="Proteomes" id="UP000191980"/>
    </source>
</evidence>
<feature type="binding site" evidence="14">
    <location>
        <position position="114"/>
    </location>
    <ligand>
        <name>NAD(+)</name>
        <dbReference type="ChEBI" id="CHEBI:57540"/>
    </ligand>
</feature>
<dbReference type="PROSITE" id="PS50172">
    <property type="entry name" value="BRCT"/>
    <property type="match status" value="1"/>
</dbReference>
<name>A0A1V8M974_9GAMM</name>
<dbReference type="CDD" id="cd00114">
    <property type="entry name" value="LIGANc"/>
    <property type="match status" value="1"/>
</dbReference>
<dbReference type="InterPro" id="IPR036420">
    <property type="entry name" value="BRCT_dom_sf"/>
</dbReference>
<feature type="binding site" evidence="14">
    <location>
        <position position="174"/>
    </location>
    <ligand>
        <name>NAD(+)</name>
        <dbReference type="ChEBI" id="CHEBI:57540"/>
    </ligand>
</feature>
<dbReference type="PANTHER" id="PTHR23389">
    <property type="entry name" value="CHROMOSOME TRANSMISSION FIDELITY FACTOR 18"/>
    <property type="match status" value="1"/>
</dbReference>
<evidence type="ECO:0000256" key="3">
    <source>
        <dbReference type="ARBA" id="ARBA00013308"/>
    </source>
</evidence>
<dbReference type="InterPro" id="IPR004150">
    <property type="entry name" value="NAD_DNA_ligase_OB"/>
</dbReference>
<dbReference type="STRING" id="1420851.AU255_08270"/>
<keyword evidence="8 14" id="KW-0862">Zinc</keyword>
<dbReference type="FunFam" id="3.30.470.30:FF:000001">
    <property type="entry name" value="DNA ligase"/>
    <property type="match status" value="1"/>
</dbReference>
<evidence type="ECO:0000256" key="7">
    <source>
        <dbReference type="ARBA" id="ARBA00022763"/>
    </source>
</evidence>
<dbReference type="NCBIfam" id="TIGR00575">
    <property type="entry name" value="dnlj"/>
    <property type="match status" value="1"/>
</dbReference>
<dbReference type="InterPro" id="IPR041663">
    <property type="entry name" value="DisA/LigA_HHH"/>
</dbReference>
<dbReference type="SMART" id="SM00532">
    <property type="entry name" value="LIGANc"/>
    <property type="match status" value="1"/>
</dbReference>